<protein>
    <recommendedName>
        <fullName evidence="4">G-protein coupled receptors family 1 profile domain-containing protein</fullName>
    </recommendedName>
</protein>
<accession>A0A226DWK1</accession>
<keyword evidence="1" id="KW-0472">Membrane</keyword>
<evidence type="ECO:0008006" key="4">
    <source>
        <dbReference type="Google" id="ProtNLM"/>
    </source>
</evidence>
<keyword evidence="1" id="KW-0812">Transmembrane</keyword>
<gene>
    <name evidence="2" type="ORF">Fcan01_15494</name>
</gene>
<proteinExistence type="predicted"/>
<evidence type="ECO:0000256" key="1">
    <source>
        <dbReference type="SAM" id="Phobius"/>
    </source>
</evidence>
<dbReference type="OrthoDB" id="2098790at2759"/>
<feature type="transmembrane region" description="Helical" evidence="1">
    <location>
        <begin position="70"/>
        <end position="92"/>
    </location>
</feature>
<evidence type="ECO:0000313" key="3">
    <source>
        <dbReference type="Proteomes" id="UP000198287"/>
    </source>
</evidence>
<dbReference type="Proteomes" id="UP000198287">
    <property type="component" value="Unassembled WGS sequence"/>
</dbReference>
<name>A0A226DWK1_FOLCA</name>
<feature type="transmembrane region" description="Helical" evidence="1">
    <location>
        <begin position="25"/>
        <end position="50"/>
    </location>
</feature>
<organism evidence="2 3">
    <name type="scientific">Folsomia candida</name>
    <name type="common">Springtail</name>
    <dbReference type="NCBI Taxonomy" id="158441"/>
    <lineage>
        <taxon>Eukaryota</taxon>
        <taxon>Metazoa</taxon>
        <taxon>Ecdysozoa</taxon>
        <taxon>Arthropoda</taxon>
        <taxon>Hexapoda</taxon>
        <taxon>Collembola</taxon>
        <taxon>Entomobryomorpha</taxon>
        <taxon>Isotomoidea</taxon>
        <taxon>Isotomidae</taxon>
        <taxon>Proisotominae</taxon>
        <taxon>Folsomia</taxon>
    </lineage>
</organism>
<keyword evidence="3" id="KW-1185">Reference proteome</keyword>
<dbReference type="AlphaFoldDB" id="A0A226DWK1"/>
<reference evidence="2 3" key="1">
    <citation type="submission" date="2015-12" db="EMBL/GenBank/DDBJ databases">
        <title>The genome of Folsomia candida.</title>
        <authorList>
            <person name="Faddeeva A."/>
            <person name="Derks M.F."/>
            <person name="Anvar Y."/>
            <person name="Smit S."/>
            <person name="Van Straalen N."/>
            <person name="Roelofs D."/>
        </authorList>
    </citation>
    <scope>NUCLEOTIDE SEQUENCE [LARGE SCALE GENOMIC DNA]</scope>
    <source>
        <strain evidence="2 3">VU population</strain>
        <tissue evidence="2">Whole body</tissue>
    </source>
</reference>
<feature type="transmembrane region" description="Helical" evidence="1">
    <location>
        <begin position="246"/>
        <end position="269"/>
    </location>
</feature>
<comment type="caution">
    <text evidence="2">The sequence shown here is derived from an EMBL/GenBank/DDBJ whole genome shotgun (WGS) entry which is preliminary data.</text>
</comment>
<feature type="transmembrane region" description="Helical" evidence="1">
    <location>
        <begin position="289"/>
        <end position="309"/>
    </location>
</feature>
<dbReference type="EMBL" id="LNIX01000010">
    <property type="protein sequence ID" value="OXA49194.1"/>
    <property type="molecule type" value="Genomic_DNA"/>
</dbReference>
<evidence type="ECO:0000313" key="2">
    <source>
        <dbReference type="EMBL" id="OXA49194.1"/>
    </source>
</evidence>
<feature type="transmembrane region" description="Helical" evidence="1">
    <location>
        <begin position="193"/>
        <end position="219"/>
    </location>
</feature>
<feature type="transmembrane region" description="Helical" evidence="1">
    <location>
        <begin position="149"/>
        <end position="173"/>
    </location>
</feature>
<feature type="transmembrane region" description="Helical" evidence="1">
    <location>
        <begin position="112"/>
        <end position="129"/>
    </location>
</feature>
<keyword evidence="1" id="KW-1133">Transmembrane helix</keyword>
<sequence length="328" mass="37057">MNTSTSCPDLPLQSGCPSHWNRDFILFYSVHIFALVTSTISFLACVTVILNVIRNKLCESRKNVVDRFPLYIAVNDALFCTMHGIDQLILLVTEVYPAKWVVFVLGSSTMFLYWYQQVMYASIAIYTYMDVSCRKQISTGRLDWKLHTISASLAGVAVTILYFLDGIGISRFWQGELLLTLLRMGGHESNPTTGIYFILGSLLFTTTQAICTISAYSAIRRIVLNYKNGLEIGQVSNSYHDTAAQCLLTFVKIGVILYLPAALLFWMIALDNVLGERLKQVEPFYDFGIFLMVLVYNAGGFVNTVGYFSNQRIKRDRRRESELAKLNA</sequence>